<feature type="domain" description="RES" evidence="1">
    <location>
        <begin position="15"/>
        <end position="140"/>
    </location>
</feature>
<reference evidence="3" key="1">
    <citation type="submission" date="2019-09" db="EMBL/GenBank/DDBJ databases">
        <title>Yersinia canariae sp. nov., isolated from a human yersiniosis case.</title>
        <authorList>
            <person name="Nguyen S.V."/>
            <person name="Greig D."/>
            <person name="Hurley D."/>
            <person name="Cao Y."/>
            <person name="McCabe E."/>
            <person name="Mitchell M."/>
            <person name="Jenkins C."/>
            <person name="Fanning S."/>
        </authorList>
    </citation>
    <scope>NUCLEOTIDE SEQUENCE [LARGE SCALE GENOMIC DNA]</scope>
    <source>
        <strain evidence="3">NCTC 14382</strain>
    </source>
</reference>
<dbReference type="InterPro" id="IPR014914">
    <property type="entry name" value="RES_dom"/>
</dbReference>
<protein>
    <submittedName>
        <fullName evidence="2">RES family NAD+ phosphorylase</fullName>
    </submittedName>
</protein>
<dbReference type="SMART" id="SM00953">
    <property type="entry name" value="RES"/>
    <property type="match status" value="1"/>
</dbReference>
<evidence type="ECO:0000313" key="2">
    <source>
        <dbReference type="EMBL" id="QHB32558.1"/>
    </source>
</evidence>
<organism evidence="2 3">
    <name type="scientific">Yersinia canariae</name>
    <dbReference type="NCBI Taxonomy" id="2607663"/>
    <lineage>
        <taxon>Bacteria</taxon>
        <taxon>Pseudomonadati</taxon>
        <taxon>Pseudomonadota</taxon>
        <taxon>Gammaproteobacteria</taxon>
        <taxon>Enterobacterales</taxon>
        <taxon>Yersiniaceae</taxon>
        <taxon>Yersinia</taxon>
    </lineage>
</organism>
<evidence type="ECO:0000313" key="3">
    <source>
        <dbReference type="Proteomes" id="UP000464402"/>
    </source>
</evidence>
<accession>A0A857EZB6</accession>
<name>A0A857EZB6_9GAMM</name>
<dbReference type="EMBL" id="CP043727">
    <property type="protein sequence ID" value="QHB32558.1"/>
    <property type="molecule type" value="Genomic_DNA"/>
</dbReference>
<sequence length="155" mass="17514">MMLYRIVMRRYLASTWTGYGAEIYGGRWNHKGHAAIYLASSVSLAMLETLVHIQDSSTLSEFELFQIEIEDSHILLLQPQDWPADWRNDPAPATTMDIGTEWLESESSLGLLVPSTLVPSENNLLLNPRHKDFQTSLNSVKPLSFAFDSRLKSSS</sequence>
<dbReference type="Pfam" id="PF08808">
    <property type="entry name" value="RES"/>
    <property type="match status" value="1"/>
</dbReference>
<proteinExistence type="predicted"/>
<dbReference type="RefSeq" id="WP_145556653.1">
    <property type="nucleotide sequence ID" value="NZ_CABHYN010000001.1"/>
</dbReference>
<gene>
    <name evidence="2" type="ORF">F0T03_10495</name>
</gene>
<dbReference type="Proteomes" id="UP000464402">
    <property type="component" value="Chromosome"/>
</dbReference>
<dbReference type="AlphaFoldDB" id="A0A857EZB6"/>
<evidence type="ECO:0000259" key="1">
    <source>
        <dbReference type="SMART" id="SM00953"/>
    </source>
</evidence>
<keyword evidence="3" id="KW-1185">Reference proteome</keyword>
<dbReference type="KEGG" id="yca:F0T03_10495"/>